<feature type="transmembrane region" description="Helical" evidence="1">
    <location>
        <begin position="118"/>
        <end position="141"/>
    </location>
</feature>
<organism evidence="2">
    <name type="scientific">hydrocarbon metagenome</name>
    <dbReference type="NCBI Taxonomy" id="938273"/>
    <lineage>
        <taxon>unclassified sequences</taxon>
        <taxon>metagenomes</taxon>
        <taxon>ecological metagenomes</taxon>
    </lineage>
</organism>
<dbReference type="EMBL" id="LNQE01001919">
    <property type="protein sequence ID" value="KUG02432.1"/>
    <property type="molecule type" value="Genomic_DNA"/>
</dbReference>
<dbReference type="AlphaFoldDB" id="A0A0W8E1B6"/>
<feature type="transmembrane region" description="Helical" evidence="1">
    <location>
        <begin position="92"/>
        <end position="112"/>
    </location>
</feature>
<keyword evidence="1" id="KW-1133">Transmembrane helix</keyword>
<evidence type="ECO:0000256" key="1">
    <source>
        <dbReference type="SAM" id="Phobius"/>
    </source>
</evidence>
<feature type="transmembrane region" description="Helical" evidence="1">
    <location>
        <begin position="61"/>
        <end position="80"/>
    </location>
</feature>
<comment type="caution">
    <text evidence="2">The sequence shown here is derived from an EMBL/GenBank/DDBJ whole genome shotgun (WGS) entry which is preliminary data.</text>
</comment>
<name>A0A0W8E1B6_9ZZZZ</name>
<evidence type="ECO:0000313" key="2">
    <source>
        <dbReference type="EMBL" id="KUG02432.1"/>
    </source>
</evidence>
<reference evidence="2" key="1">
    <citation type="journal article" date="2015" name="Proc. Natl. Acad. Sci. U.S.A.">
        <title>Networks of energetic and metabolic interactions define dynamics in microbial communities.</title>
        <authorList>
            <person name="Embree M."/>
            <person name="Liu J.K."/>
            <person name="Al-Bassam M.M."/>
            <person name="Zengler K."/>
        </authorList>
    </citation>
    <scope>NUCLEOTIDE SEQUENCE</scope>
</reference>
<gene>
    <name evidence="2" type="ORF">ASZ90_020181</name>
</gene>
<keyword evidence="1" id="KW-0812">Transmembrane</keyword>
<accession>A0A0W8E1B6</accession>
<sequence>MADIGWEILKNSLKLVLELGLIITSIMIAIEFMQEYKILHRLTGLASPITRLLKLPQAGNLPLLAGTFLGISYGAAVIIDSGRSGYLDAEEIFLINLFLVICHSLVEDTIIWMALGAYIIPVQIARLIAALAICYIASCFVHKQKAKQQISSDVH</sequence>
<proteinExistence type="predicted"/>
<keyword evidence="1" id="KW-0472">Membrane</keyword>
<protein>
    <submittedName>
        <fullName evidence="2">Nucleoside binding-domain containing protein</fullName>
    </submittedName>
</protein>
<feature type="transmembrane region" description="Helical" evidence="1">
    <location>
        <begin position="12"/>
        <end position="33"/>
    </location>
</feature>